<dbReference type="EMBL" id="LNPX01000046">
    <property type="protein sequence ID" value="OEK53088.1"/>
    <property type="molecule type" value="Genomic_DNA"/>
</dbReference>
<protein>
    <submittedName>
        <fullName evidence="3">Sulfurtransferase</fullName>
    </submittedName>
    <submittedName>
        <fullName evidence="2">VOC family protein</fullName>
    </submittedName>
</protein>
<dbReference type="Gene3D" id="3.10.180.10">
    <property type="entry name" value="2,3-Dihydroxybiphenyl 1,2-Dioxygenase, domain 1"/>
    <property type="match status" value="1"/>
</dbReference>
<evidence type="ECO:0000313" key="4">
    <source>
        <dbReference type="Proteomes" id="UP000095464"/>
    </source>
</evidence>
<dbReference type="InterPro" id="IPR029068">
    <property type="entry name" value="Glyas_Bleomycin-R_OHBP_Dase"/>
</dbReference>
<reference evidence="4" key="1">
    <citation type="submission" date="2015-11" db="EMBL/GenBank/DDBJ databases">
        <title>Genomic diversity of Staphylococcus saprophyticus strains from urinary tract infections, animal surfaces, and fermented foods.</title>
        <authorList>
            <person name="Wolfe B.E."/>
        </authorList>
    </citation>
    <scope>NUCLEOTIDE SEQUENCE [LARGE SCALE GENOMIC DNA]</scope>
    <source>
        <strain evidence="4">738_7</strain>
    </source>
</reference>
<accession>A0A1E5TH85</accession>
<evidence type="ECO:0000313" key="3">
    <source>
        <dbReference type="EMBL" id="OEK53088.1"/>
    </source>
</evidence>
<reference evidence="2" key="3">
    <citation type="submission" date="2022-05" db="EMBL/GenBank/DDBJ databases">
        <title>Comparative genomics of Staphylococcus equorum isolates.</title>
        <authorList>
            <person name="Luelf R.H."/>
        </authorList>
    </citation>
    <scope>NUCLEOTIDE SEQUENCE</scope>
    <source>
        <strain evidence="2">TMW 2.2497</strain>
    </source>
</reference>
<dbReference type="InterPro" id="IPR025870">
    <property type="entry name" value="Glyoxalase-like_dom"/>
</dbReference>
<proteinExistence type="predicted"/>
<dbReference type="RefSeq" id="WP_002506952.1">
    <property type="nucleotide sequence ID" value="NZ_CP013114.1"/>
</dbReference>
<dbReference type="SUPFAM" id="SSF54593">
    <property type="entry name" value="Glyoxalase/Bleomycin resistance protein/Dihydroxybiphenyl dioxygenase"/>
    <property type="match status" value="1"/>
</dbReference>
<dbReference type="AlphaFoldDB" id="A0A1E5TH85"/>
<dbReference type="KEGG" id="seqo:SE1039_19260"/>
<keyword evidence="5" id="KW-1185">Reference proteome</keyword>
<dbReference type="PANTHER" id="PTHR40265:SF1">
    <property type="entry name" value="GLYOXALASE-LIKE DOMAIN-CONTAINING PROTEIN"/>
    <property type="match status" value="1"/>
</dbReference>
<name>A0A1E5TH85_9STAP</name>
<feature type="domain" description="Glyoxalase-like" evidence="1">
    <location>
        <begin position="6"/>
        <end position="191"/>
    </location>
</feature>
<dbReference type="EMBL" id="JAMBQA010000002">
    <property type="protein sequence ID" value="MDG0845813.1"/>
    <property type="molecule type" value="Genomic_DNA"/>
</dbReference>
<comment type="caution">
    <text evidence="2">The sequence shown here is derived from an EMBL/GenBank/DDBJ whole genome shotgun (WGS) entry which is preliminary data.</text>
</comment>
<reference evidence="3" key="2">
    <citation type="submission" date="2015-11" db="EMBL/GenBank/DDBJ databases">
        <authorList>
            <person name="Wolfe B.E."/>
        </authorList>
    </citation>
    <scope>NUCLEOTIDE SEQUENCE</scope>
    <source>
        <strain evidence="3">738_7</strain>
    </source>
</reference>
<gene>
    <name evidence="3" type="ORF">ASS94_11095</name>
    <name evidence="2" type="ORF">M4L89_06200</name>
</gene>
<dbReference type="Gene3D" id="2.60.40.4320">
    <property type="match status" value="1"/>
</dbReference>
<dbReference type="Pfam" id="PF13468">
    <property type="entry name" value="Glyoxalase_3"/>
    <property type="match status" value="1"/>
</dbReference>
<organism evidence="2 5">
    <name type="scientific">Staphylococcus equorum</name>
    <dbReference type="NCBI Taxonomy" id="246432"/>
    <lineage>
        <taxon>Bacteria</taxon>
        <taxon>Bacillati</taxon>
        <taxon>Bacillota</taxon>
        <taxon>Bacilli</taxon>
        <taxon>Bacillales</taxon>
        <taxon>Staphylococcaceae</taxon>
        <taxon>Staphylococcus</taxon>
    </lineage>
</organism>
<evidence type="ECO:0000259" key="1">
    <source>
        <dbReference type="Pfam" id="PF13468"/>
    </source>
</evidence>
<dbReference type="Proteomes" id="UP001152422">
    <property type="component" value="Unassembled WGS sequence"/>
</dbReference>
<evidence type="ECO:0000313" key="2">
    <source>
        <dbReference type="EMBL" id="MDG0845813.1"/>
    </source>
</evidence>
<evidence type="ECO:0000313" key="5">
    <source>
        <dbReference type="Proteomes" id="UP001152422"/>
    </source>
</evidence>
<dbReference type="PANTHER" id="PTHR40265">
    <property type="entry name" value="BLL2707 PROTEIN"/>
    <property type="match status" value="1"/>
</dbReference>
<dbReference type="Proteomes" id="UP000095464">
    <property type="component" value="Unassembled WGS sequence"/>
</dbReference>
<sequence length="253" mass="30048">MQYLKLDHMIHYIHQLDNFKYPGHLFKLHQGGHHERLGTYNRLAYLNNAYIELLDVYKPDVLLKMIKTDEGRVSFPSKIVQDNYSQGIKTLAFRTQDIHQLKKDLETRNIEVIGPIDMHRENVKGDKTSWKLLYIADPDYRVKPPFFIQWSEAEEVRNAKLEPLQQKEFTIRTINIHSTEREHTVKKWEYWFDMEKISETKTYTALKLKNDDVVYHIYDGEHSGYKSVTLRDDKTSSSYTLIIRGASYQFEAD</sequence>